<feature type="transmembrane region" description="Helical" evidence="8">
    <location>
        <begin position="6"/>
        <end position="30"/>
    </location>
</feature>
<keyword evidence="5 8" id="KW-1133">Transmembrane helix</keyword>
<keyword evidence="10" id="KW-1185">Reference proteome</keyword>
<comment type="caution">
    <text evidence="9">The sequence shown here is derived from an EMBL/GenBank/DDBJ whole genome shotgun (WGS) entry which is preliminary data.</text>
</comment>
<organism evidence="9 10">
    <name type="scientific">Schleiferia thermophila</name>
    <dbReference type="NCBI Taxonomy" id="884107"/>
    <lineage>
        <taxon>Bacteria</taxon>
        <taxon>Pseudomonadati</taxon>
        <taxon>Bacteroidota</taxon>
        <taxon>Flavobacteriia</taxon>
        <taxon>Flavobacteriales</taxon>
        <taxon>Schleiferiaceae</taxon>
        <taxon>Schleiferia</taxon>
    </lineage>
</organism>
<dbReference type="GO" id="GO:0005886">
    <property type="term" value="C:plasma membrane"/>
    <property type="evidence" value="ECO:0007669"/>
    <property type="project" value="UniProtKB-SubCell"/>
</dbReference>
<gene>
    <name evidence="9" type="ORF">DES35_103157</name>
</gene>
<sequence length="356" mass="39844">MDNSYLALLAAVSSFLITFLSIPPIIRLSLVKRLYDRPDERKNHPHRTSALGGVGIFGGMIFSFLFFTAGIPYPELNSILCALIVLFVTGVKDDLYPMVPGKKLIGQLVAALIVSMHGGVRIKSIYGLLGVYEIPYVISIGVTVFVLLFLINAFNFIDGINGLTAGIGIIGSATYAWWFWRMNEPLFLILGTCMVGAQAAFLWYNVRGRIFMGDSGSMVIGFLLAVLTVYFIKVSEDFKPNIFYNISAVAYAVAVLIVPVFDALRIVFIRLVVHRKSPFRADRNHIHHLLIGAGLKHWEATLALSGFNMLMISLAWYFNGRLLPKYQLVVYLVICLIFTGILLRYYRKKNIAVEDR</sequence>
<feature type="binding site" evidence="7">
    <location>
        <position position="214"/>
    </location>
    <ligand>
        <name>Mg(2+)</name>
        <dbReference type="ChEBI" id="CHEBI:18420"/>
    </ligand>
</feature>
<reference evidence="9 10" key="1">
    <citation type="submission" date="2018-07" db="EMBL/GenBank/DDBJ databases">
        <title>Genomic Encyclopedia of Type Strains, Phase IV (KMG-IV): sequencing the most valuable type-strain genomes for metagenomic binning, comparative biology and taxonomic classification.</title>
        <authorList>
            <person name="Goeker M."/>
        </authorList>
    </citation>
    <scope>NUCLEOTIDE SEQUENCE [LARGE SCALE GENOMIC DNA]</scope>
    <source>
        <strain evidence="9 10">DSM 21410</strain>
    </source>
</reference>
<dbReference type="Pfam" id="PF00953">
    <property type="entry name" value="Glycos_transf_4"/>
    <property type="match status" value="1"/>
</dbReference>
<dbReference type="InterPro" id="IPR000715">
    <property type="entry name" value="Glycosyl_transferase_4"/>
</dbReference>
<dbReference type="GO" id="GO:0046872">
    <property type="term" value="F:metal ion binding"/>
    <property type="evidence" value="ECO:0007669"/>
    <property type="project" value="UniProtKB-KW"/>
</dbReference>
<feature type="transmembrane region" description="Helical" evidence="8">
    <location>
        <begin position="50"/>
        <end position="70"/>
    </location>
</feature>
<name>A0A369A262_9FLAO</name>
<evidence type="ECO:0000313" key="10">
    <source>
        <dbReference type="Proteomes" id="UP000253517"/>
    </source>
</evidence>
<feature type="transmembrane region" description="Helical" evidence="8">
    <location>
        <begin position="134"/>
        <end position="153"/>
    </location>
</feature>
<feature type="binding site" evidence="7">
    <location>
        <position position="155"/>
    </location>
    <ligand>
        <name>Mg(2+)</name>
        <dbReference type="ChEBI" id="CHEBI:18420"/>
    </ligand>
</feature>
<feature type="transmembrane region" description="Helical" evidence="8">
    <location>
        <begin position="244"/>
        <end position="268"/>
    </location>
</feature>
<dbReference type="GO" id="GO:0071555">
    <property type="term" value="P:cell wall organization"/>
    <property type="evidence" value="ECO:0007669"/>
    <property type="project" value="TreeGrafter"/>
</dbReference>
<comment type="subcellular location">
    <subcellularLocation>
        <location evidence="1">Cell membrane</location>
        <topology evidence="1">Multi-pass membrane protein</topology>
    </subcellularLocation>
</comment>
<feature type="transmembrane region" description="Helical" evidence="8">
    <location>
        <begin position="289"/>
        <end position="316"/>
    </location>
</feature>
<keyword evidence="7" id="KW-0460">Magnesium</keyword>
<evidence type="ECO:0000256" key="3">
    <source>
        <dbReference type="ARBA" id="ARBA00022679"/>
    </source>
</evidence>
<dbReference type="RefSeq" id="WP_114366322.1">
    <property type="nucleotide sequence ID" value="NZ_BHZF01000003.1"/>
</dbReference>
<feature type="transmembrane region" description="Helical" evidence="8">
    <location>
        <begin position="160"/>
        <end position="180"/>
    </location>
</feature>
<dbReference type="GO" id="GO:0016780">
    <property type="term" value="F:phosphotransferase activity, for other substituted phosphate groups"/>
    <property type="evidence" value="ECO:0007669"/>
    <property type="project" value="InterPro"/>
</dbReference>
<dbReference type="CDD" id="cd06853">
    <property type="entry name" value="GT_WecA_like"/>
    <property type="match status" value="1"/>
</dbReference>
<dbReference type="Proteomes" id="UP000253517">
    <property type="component" value="Unassembled WGS sequence"/>
</dbReference>
<feature type="transmembrane region" description="Helical" evidence="8">
    <location>
        <begin position="76"/>
        <end position="92"/>
    </location>
</feature>
<keyword evidence="3 9" id="KW-0808">Transferase</keyword>
<evidence type="ECO:0000256" key="7">
    <source>
        <dbReference type="PIRSR" id="PIRSR600715-1"/>
    </source>
</evidence>
<keyword evidence="4 8" id="KW-0812">Transmembrane</keyword>
<accession>A0A369A262</accession>
<proteinExistence type="predicted"/>
<evidence type="ECO:0000256" key="1">
    <source>
        <dbReference type="ARBA" id="ARBA00004651"/>
    </source>
</evidence>
<protein>
    <submittedName>
        <fullName evidence="9">UDP-N-acetylmuramyl pentapeptide phosphotransferase/UDP-N-acetylglucosamine-1-phosphate transferase</fullName>
    </submittedName>
</protein>
<dbReference type="PANTHER" id="PTHR22926:SF3">
    <property type="entry name" value="UNDECAPRENYL-PHOSPHATE ALPHA-N-ACETYLGLUCOSAMINYL 1-PHOSPHATE TRANSFERASE"/>
    <property type="match status" value="1"/>
</dbReference>
<feature type="transmembrane region" description="Helical" evidence="8">
    <location>
        <begin position="186"/>
        <end position="204"/>
    </location>
</feature>
<dbReference type="PANTHER" id="PTHR22926">
    <property type="entry name" value="PHOSPHO-N-ACETYLMURAMOYL-PENTAPEPTIDE-TRANSFERASE"/>
    <property type="match status" value="1"/>
</dbReference>
<feature type="transmembrane region" description="Helical" evidence="8">
    <location>
        <begin position="211"/>
        <end position="232"/>
    </location>
</feature>
<evidence type="ECO:0000256" key="4">
    <source>
        <dbReference type="ARBA" id="ARBA00022692"/>
    </source>
</evidence>
<evidence type="ECO:0000256" key="8">
    <source>
        <dbReference type="SAM" id="Phobius"/>
    </source>
</evidence>
<feature type="transmembrane region" description="Helical" evidence="8">
    <location>
        <begin position="104"/>
        <end position="122"/>
    </location>
</feature>
<evidence type="ECO:0000256" key="6">
    <source>
        <dbReference type="ARBA" id="ARBA00023136"/>
    </source>
</evidence>
<evidence type="ECO:0000256" key="2">
    <source>
        <dbReference type="ARBA" id="ARBA00022475"/>
    </source>
</evidence>
<feature type="transmembrane region" description="Helical" evidence="8">
    <location>
        <begin position="328"/>
        <end position="346"/>
    </location>
</feature>
<dbReference type="GO" id="GO:0009103">
    <property type="term" value="P:lipopolysaccharide biosynthetic process"/>
    <property type="evidence" value="ECO:0007669"/>
    <property type="project" value="TreeGrafter"/>
</dbReference>
<evidence type="ECO:0000256" key="5">
    <source>
        <dbReference type="ARBA" id="ARBA00022989"/>
    </source>
</evidence>
<dbReference type="AlphaFoldDB" id="A0A369A262"/>
<keyword evidence="6 8" id="KW-0472">Membrane</keyword>
<evidence type="ECO:0000313" key="9">
    <source>
        <dbReference type="EMBL" id="RCX03275.1"/>
    </source>
</evidence>
<keyword evidence="2" id="KW-1003">Cell membrane</keyword>
<dbReference type="EMBL" id="QPJS01000003">
    <property type="protein sequence ID" value="RCX03275.1"/>
    <property type="molecule type" value="Genomic_DNA"/>
</dbReference>
<comment type="cofactor">
    <cofactor evidence="7">
        <name>Mg(2+)</name>
        <dbReference type="ChEBI" id="CHEBI:18420"/>
    </cofactor>
</comment>
<keyword evidence="7" id="KW-0479">Metal-binding</keyword>
<dbReference type="GO" id="GO:0044038">
    <property type="term" value="P:cell wall macromolecule biosynthetic process"/>
    <property type="evidence" value="ECO:0007669"/>
    <property type="project" value="TreeGrafter"/>
</dbReference>